<dbReference type="AlphaFoldDB" id="A0A482VKD9"/>
<keyword evidence="1" id="KW-1133">Transmembrane helix</keyword>
<reference evidence="2 3" key="1">
    <citation type="submission" date="2017-03" db="EMBL/GenBank/DDBJ databases">
        <title>Genome of the blue death feigning beetle - Asbolus verrucosus.</title>
        <authorList>
            <person name="Rider S.D."/>
        </authorList>
    </citation>
    <scope>NUCLEOTIDE SEQUENCE [LARGE SCALE GENOMIC DNA]</scope>
    <source>
        <strain evidence="2">Butters</strain>
        <tissue evidence="2">Head and leg muscle</tissue>
    </source>
</reference>
<gene>
    <name evidence="2" type="ORF">BDFB_004319</name>
</gene>
<proteinExistence type="predicted"/>
<dbReference type="InterPro" id="IPR039735">
    <property type="entry name" value="CHIC1/2"/>
</dbReference>
<keyword evidence="1" id="KW-0812">Transmembrane</keyword>
<organism evidence="2 3">
    <name type="scientific">Asbolus verrucosus</name>
    <name type="common">Desert ironclad beetle</name>
    <dbReference type="NCBI Taxonomy" id="1661398"/>
    <lineage>
        <taxon>Eukaryota</taxon>
        <taxon>Metazoa</taxon>
        <taxon>Ecdysozoa</taxon>
        <taxon>Arthropoda</taxon>
        <taxon>Hexapoda</taxon>
        <taxon>Insecta</taxon>
        <taxon>Pterygota</taxon>
        <taxon>Neoptera</taxon>
        <taxon>Endopterygota</taxon>
        <taxon>Coleoptera</taxon>
        <taxon>Polyphaga</taxon>
        <taxon>Cucujiformia</taxon>
        <taxon>Tenebrionidae</taxon>
        <taxon>Pimeliinae</taxon>
        <taxon>Asbolus</taxon>
    </lineage>
</organism>
<evidence type="ECO:0000313" key="2">
    <source>
        <dbReference type="EMBL" id="RZC33245.1"/>
    </source>
</evidence>
<name>A0A482VKD9_ASBVE</name>
<keyword evidence="1" id="KW-0472">Membrane</keyword>
<sequence length="115" mass="13625">MPSRLITKVAPEEYEVTLHLINKVLRKNLINNLTWFLCGCVPLCCTLGCSMCPAVYFNKRTIRTLHKILRAENRRFYNKLGLHWSLHKQHFEPLNLVEYVLIINFLQRPEIYVPD</sequence>
<dbReference type="Proteomes" id="UP000292052">
    <property type="component" value="Unassembled WGS sequence"/>
</dbReference>
<keyword evidence="3" id="KW-1185">Reference proteome</keyword>
<dbReference type="PANTHER" id="PTHR13005">
    <property type="entry name" value="CYSTEINE-RICH HYDROPHOBIC DOMAIN PROTEIN BRAIN X-LINKED PROTEIN"/>
    <property type="match status" value="1"/>
</dbReference>
<protein>
    <submittedName>
        <fullName evidence="2">Erf4 domain containing protein</fullName>
    </submittedName>
</protein>
<feature type="transmembrane region" description="Helical" evidence="1">
    <location>
        <begin position="33"/>
        <end position="57"/>
    </location>
</feature>
<dbReference type="EMBL" id="QDEB01090398">
    <property type="protein sequence ID" value="RZC33245.1"/>
    <property type="molecule type" value="Genomic_DNA"/>
</dbReference>
<comment type="caution">
    <text evidence="2">The sequence shown here is derived from an EMBL/GenBank/DDBJ whole genome shotgun (WGS) entry which is preliminary data.</text>
</comment>
<dbReference type="PANTHER" id="PTHR13005:SF4">
    <property type="entry name" value="CYSTEINE-RICH HYDROPHOBIC PROTEIN"/>
    <property type="match status" value="1"/>
</dbReference>
<evidence type="ECO:0000256" key="1">
    <source>
        <dbReference type="SAM" id="Phobius"/>
    </source>
</evidence>
<dbReference type="OrthoDB" id="67682at2759"/>
<accession>A0A482VKD9</accession>
<evidence type="ECO:0000313" key="3">
    <source>
        <dbReference type="Proteomes" id="UP000292052"/>
    </source>
</evidence>